<gene>
    <name evidence="2" type="ORF">CN678_25770</name>
</gene>
<keyword evidence="1" id="KW-1133">Transmembrane helix</keyword>
<sequence length="244" mass="29037">MNNSVNQNEQILDQVKKMMLEQQVSELGNSLSNTISFFSMVLAIGAIFFAVLIVVISWWLNRLFNEKLKNVEAIETRVKSDLREIKQIKRENDKKFSESQDMYNDIQNSKQKLDIMLEENKRFKIWNEYLEEKIKIVEKRADFMELAHEIEEKIKKVTRDDIVKFYTDLAEGEPEEQFNFQMNYYLEAREAFLSLNNNSYECYDFEEDKNQDEDTVAFPSDEIRHNYAEAKGFLEELNQILKST</sequence>
<dbReference type="RefSeq" id="WP_098164965.1">
    <property type="nucleotide sequence ID" value="NZ_JAOPTL010000124.1"/>
</dbReference>
<keyword evidence="1" id="KW-0472">Membrane</keyword>
<dbReference type="EMBL" id="NUEH01000061">
    <property type="protein sequence ID" value="PEI83094.1"/>
    <property type="molecule type" value="Genomic_DNA"/>
</dbReference>
<reference evidence="2" key="1">
    <citation type="submission" date="2017-09" db="EMBL/GenBank/DDBJ databases">
        <title>Large-scale bioinformatics analysis of Bacillus genomes uncovers conserved roles of natural products in bacterial physiology.</title>
        <authorList>
            <consortium name="Agbiome Team Llc"/>
            <person name="Bleich R.M."/>
            <person name="Kirk G.J."/>
            <person name="Santa Maria K.C."/>
            <person name="Allen S.E."/>
            <person name="Farag S."/>
            <person name="Shank E.A."/>
            <person name="Bowers A."/>
        </authorList>
    </citation>
    <scope>NUCLEOTIDE SEQUENCE</scope>
    <source>
        <strain evidence="2">AFS005430</strain>
    </source>
</reference>
<dbReference type="Proteomes" id="UP000220969">
    <property type="component" value="Unassembled WGS sequence"/>
</dbReference>
<name>A0AB73QTB5_9BACI</name>
<comment type="caution">
    <text evidence="2">The sequence shown here is derived from an EMBL/GenBank/DDBJ whole genome shotgun (WGS) entry which is preliminary data.</text>
</comment>
<protein>
    <submittedName>
        <fullName evidence="2">Uncharacterized protein</fullName>
    </submittedName>
</protein>
<keyword evidence="1" id="KW-0812">Transmembrane</keyword>
<dbReference type="AlphaFoldDB" id="A0AB73QTB5"/>
<feature type="transmembrane region" description="Helical" evidence="1">
    <location>
        <begin position="35"/>
        <end position="60"/>
    </location>
</feature>
<evidence type="ECO:0000256" key="1">
    <source>
        <dbReference type="SAM" id="Phobius"/>
    </source>
</evidence>
<accession>A0AB73QTB5</accession>
<proteinExistence type="predicted"/>
<organism evidence="2">
    <name type="scientific">Bacillus toyonensis</name>
    <dbReference type="NCBI Taxonomy" id="155322"/>
    <lineage>
        <taxon>Bacteria</taxon>
        <taxon>Bacillati</taxon>
        <taxon>Bacillota</taxon>
        <taxon>Bacilli</taxon>
        <taxon>Bacillales</taxon>
        <taxon>Bacillaceae</taxon>
        <taxon>Bacillus</taxon>
        <taxon>Bacillus cereus group</taxon>
    </lineage>
</organism>
<evidence type="ECO:0000313" key="2">
    <source>
        <dbReference type="EMBL" id="PEI83094.1"/>
    </source>
</evidence>